<dbReference type="VEuPathDB" id="FungiDB:LCOR_03576.1"/>
<proteinExistence type="predicted"/>
<organism evidence="1 2">
    <name type="scientific">Lichtheimia corymbifera JMRC:FSU:9682</name>
    <dbReference type="NCBI Taxonomy" id="1263082"/>
    <lineage>
        <taxon>Eukaryota</taxon>
        <taxon>Fungi</taxon>
        <taxon>Fungi incertae sedis</taxon>
        <taxon>Mucoromycota</taxon>
        <taxon>Mucoromycotina</taxon>
        <taxon>Mucoromycetes</taxon>
        <taxon>Mucorales</taxon>
        <taxon>Lichtheimiaceae</taxon>
        <taxon>Lichtheimia</taxon>
    </lineage>
</organism>
<protein>
    <submittedName>
        <fullName evidence="1">Uncharacterized protein</fullName>
    </submittedName>
</protein>
<sequence>MGISIDAPHRRIQESAYCDISWLWAFITTLHPDGLFGSRSAGDDCVIERDHCRELLAFWCLGVYKINFNK</sequence>
<accession>A0A068RSZ5</accession>
<dbReference type="AlphaFoldDB" id="A0A068RSZ5"/>
<dbReference type="Proteomes" id="UP000027586">
    <property type="component" value="Unassembled WGS sequence"/>
</dbReference>
<evidence type="ECO:0000313" key="2">
    <source>
        <dbReference type="Proteomes" id="UP000027586"/>
    </source>
</evidence>
<gene>
    <name evidence="1" type="ORF">LCOR_03576.1</name>
</gene>
<evidence type="ECO:0000313" key="1">
    <source>
        <dbReference type="EMBL" id="CDH52046.1"/>
    </source>
</evidence>
<dbReference type="OrthoDB" id="2294941at2759"/>
<keyword evidence="2" id="KW-1185">Reference proteome</keyword>
<reference evidence="1" key="1">
    <citation type="submission" date="2013-08" db="EMBL/GenBank/DDBJ databases">
        <title>Gene expansion shapes genome architecture in the human pathogen Lichtheimia corymbifera: an evolutionary genomics analysis in the ancient terrestrial Mucorales (Mucoromycotina).</title>
        <authorList>
            <person name="Schwartze V.U."/>
            <person name="Winter S."/>
            <person name="Shelest E."/>
            <person name="Marcet-Houben M."/>
            <person name="Horn F."/>
            <person name="Wehner S."/>
            <person name="Hoffmann K."/>
            <person name="Riege K."/>
            <person name="Sammeth M."/>
            <person name="Nowrousian M."/>
            <person name="Valiante V."/>
            <person name="Linde J."/>
            <person name="Jacobsen I.D."/>
            <person name="Marz M."/>
            <person name="Brakhage A.A."/>
            <person name="Gabaldon T."/>
            <person name="Bocker S."/>
            <person name="Voigt K."/>
        </authorList>
    </citation>
    <scope>NUCLEOTIDE SEQUENCE [LARGE SCALE GENOMIC DNA]</scope>
    <source>
        <strain evidence="1">FSU 9682</strain>
    </source>
</reference>
<comment type="caution">
    <text evidence="1">The sequence shown here is derived from an EMBL/GenBank/DDBJ whole genome shotgun (WGS) entry which is preliminary data.</text>
</comment>
<name>A0A068RSZ5_9FUNG</name>
<dbReference type="EMBL" id="CBTN010000012">
    <property type="protein sequence ID" value="CDH52046.1"/>
    <property type="molecule type" value="Genomic_DNA"/>
</dbReference>